<reference evidence="3 4" key="1">
    <citation type="submission" date="2019-09" db="EMBL/GenBank/DDBJ databases">
        <title>Draft genome sequences of 48 bacterial type strains from the CCUG.</title>
        <authorList>
            <person name="Tunovic T."/>
            <person name="Pineiro-Iglesias B."/>
            <person name="Unosson C."/>
            <person name="Inganas E."/>
            <person name="Ohlen M."/>
            <person name="Cardew S."/>
            <person name="Jensie-Markopoulos S."/>
            <person name="Salva-Serra F."/>
            <person name="Jaen-Luchoro D."/>
            <person name="Karlsson R."/>
            <person name="Svensson-Stadler L."/>
            <person name="Chun J."/>
            <person name="Moore E."/>
        </authorList>
    </citation>
    <scope>NUCLEOTIDE SEQUENCE [LARGE SCALE GENOMIC DNA]</scope>
    <source>
        <strain evidence="3 4">CCUG 30977</strain>
    </source>
</reference>
<keyword evidence="4" id="KW-1185">Reference proteome</keyword>
<feature type="region of interest" description="Disordered" evidence="1">
    <location>
        <begin position="407"/>
        <end position="615"/>
    </location>
</feature>
<accession>A0A643FA06</accession>
<dbReference type="PANTHER" id="PTHR38731">
    <property type="entry name" value="LIPL45-RELATED LIPOPROTEIN-RELATED"/>
    <property type="match status" value="1"/>
</dbReference>
<dbReference type="InterPro" id="IPR046535">
    <property type="entry name" value="DUF6600"/>
</dbReference>
<evidence type="ECO:0000256" key="1">
    <source>
        <dbReference type="SAM" id="MobiDB-lite"/>
    </source>
</evidence>
<evidence type="ECO:0000256" key="2">
    <source>
        <dbReference type="SAM" id="SignalP"/>
    </source>
</evidence>
<proteinExistence type="predicted"/>
<feature type="chain" id="PRO_5024925132" description="FecR protein domain-containing protein" evidence="2">
    <location>
        <begin position="28"/>
        <end position="615"/>
    </location>
</feature>
<feature type="signal peptide" evidence="2">
    <location>
        <begin position="1"/>
        <end position="27"/>
    </location>
</feature>
<dbReference type="EMBL" id="VZPB01000043">
    <property type="protein sequence ID" value="KAB0578108.1"/>
    <property type="molecule type" value="Genomic_DNA"/>
</dbReference>
<feature type="non-terminal residue" evidence="3">
    <location>
        <position position="615"/>
    </location>
</feature>
<feature type="compositionally biased region" description="Pro residues" evidence="1">
    <location>
        <begin position="479"/>
        <end position="503"/>
    </location>
</feature>
<evidence type="ECO:0000313" key="3">
    <source>
        <dbReference type="EMBL" id="KAB0578108.1"/>
    </source>
</evidence>
<keyword evidence="2" id="KW-0732">Signal</keyword>
<dbReference type="Pfam" id="PF20245">
    <property type="entry name" value="DUF6600"/>
    <property type="match status" value="1"/>
</dbReference>
<feature type="compositionally biased region" description="Pro residues" evidence="1">
    <location>
        <begin position="561"/>
        <end position="575"/>
    </location>
</feature>
<dbReference type="Proteomes" id="UP000430120">
    <property type="component" value="Unassembled WGS sequence"/>
</dbReference>
<dbReference type="AlphaFoldDB" id="A0A643FA06"/>
<feature type="compositionally biased region" description="Pro residues" evidence="1">
    <location>
        <begin position="420"/>
        <end position="431"/>
    </location>
</feature>
<dbReference type="OrthoDB" id="5485224at2"/>
<comment type="caution">
    <text evidence="3">The sequence shown here is derived from an EMBL/GenBank/DDBJ whole genome shotgun (WGS) entry which is preliminary data.</text>
</comment>
<feature type="compositionally biased region" description="Pro residues" evidence="1">
    <location>
        <begin position="598"/>
        <end position="609"/>
    </location>
</feature>
<organism evidence="3 4">
    <name type="scientific">Ideonella dechloratans</name>
    <dbReference type="NCBI Taxonomy" id="36863"/>
    <lineage>
        <taxon>Bacteria</taxon>
        <taxon>Pseudomonadati</taxon>
        <taxon>Pseudomonadota</taxon>
        <taxon>Betaproteobacteria</taxon>
        <taxon>Burkholderiales</taxon>
        <taxon>Sphaerotilaceae</taxon>
        <taxon>Ideonella</taxon>
    </lineage>
</organism>
<sequence>MNKLLASWCLRLWLGVTLAVGMVAAQAAGDPPGRVGRLADLDGSGWLQQGGQGEWTGLQRNQPVTSGDWISTDPGSRARVEIGSTVLRLDGGTVLQVRRLDDARIDLWLQSGAVSARIRQPEVIREFSLNWALGSLQPTGTGAYVLSQDDTGSRLSVLAGEGRFSSPARSFSLRAGQSVELVQQPGSRQLDITWTDLPQDRFVAWVQDEDLRSDWARDNPPVSSEMTGADDLDRYGRWEQHPEYGVVWQPLVVSAGWAPYRYGRWMWVAPWGWTWVDDAPWGFAPFHYGRWVYWGTRWVWVPGNYVRRPVYAPALVGWVGGSGWSVSINAGPPTVGWVPLAPMEPFVPAYVYTPVYYQRVNPWRPPVIRYPVAPGAIDYRNRWAPGGATWVPAQVVQAQQPVWRAVRPQDDEHRGRIPLMPVPPPSRPVGPLPGQGGETGGRVPPAPSWGHVPVQPPQPRPSLPGSGANPPDVRRHPLPVHPAPVTPAPARPTPQTPVRPQPFVPSESSMPARQPDWPAAGQAPRAHVPNPVPIPEPRYQAPPRDGNPADEVRGGGYRPPGLQPQPLVQPQPVRPPTRRPHPGRISVRPSIQADGNPFIPPLPFPPRPAPKGTAL</sequence>
<name>A0A643FA06_IDEDE</name>
<dbReference type="RefSeq" id="WP_151125094.1">
    <property type="nucleotide sequence ID" value="NZ_VZPB01000043.1"/>
</dbReference>
<evidence type="ECO:0000313" key="4">
    <source>
        <dbReference type="Proteomes" id="UP000430120"/>
    </source>
</evidence>
<evidence type="ECO:0008006" key="5">
    <source>
        <dbReference type="Google" id="ProtNLM"/>
    </source>
</evidence>
<dbReference type="PANTHER" id="PTHR38731:SF3">
    <property type="entry name" value="BLL6125 PROTEIN"/>
    <property type="match status" value="1"/>
</dbReference>
<gene>
    <name evidence="3" type="ORF">F7Q92_15950</name>
</gene>
<protein>
    <recommendedName>
        <fullName evidence="5">FecR protein domain-containing protein</fullName>
    </recommendedName>
</protein>